<accession>A0A5N5DE56</accession>
<feature type="compositionally biased region" description="Basic and acidic residues" evidence="1">
    <location>
        <begin position="173"/>
        <end position="184"/>
    </location>
</feature>
<feature type="region of interest" description="Disordered" evidence="1">
    <location>
        <begin position="1"/>
        <end position="33"/>
    </location>
</feature>
<evidence type="ECO:0008006" key="4">
    <source>
        <dbReference type="Google" id="ProtNLM"/>
    </source>
</evidence>
<protein>
    <recommendedName>
        <fullName evidence="4">BTB domain-containing protein</fullName>
    </recommendedName>
</protein>
<evidence type="ECO:0000313" key="2">
    <source>
        <dbReference type="EMBL" id="KAB2576153.1"/>
    </source>
</evidence>
<evidence type="ECO:0000313" key="3">
    <source>
        <dbReference type="Proteomes" id="UP000325902"/>
    </source>
</evidence>
<reference evidence="2 3" key="1">
    <citation type="journal article" date="2019" name="Sci. Rep.">
        <title>A multi-omics analysis of the grapevine pathogen Lasiodiplodia theobromae reveals that temperature affects the expression of virulence- and pathogenicity-related genes.</title>
        <authorList>
            <person name="Felix C."/>
            <person name="Meneses R."/>
            <person name="Goncalves M.F.M."/>
            <person name="Tilleman L."/>
            <person name="Duarte A.S."/>
            <person name="Jorrin-Novo J.V."/>
            <person name="Van de Peer Y."/>
            <person name="Deforce D."/>
            <person name="Van Nieuwerburgh F."/>
            <person name="Esteves A.C."/>
            <person name="Alves A."/>
        </authorList>
    </citation>
    <scope>NUCLEOTIDE SEQUENCE [LARGE SCALE GENOMIC DNA]</scope>
    <source>
        <strain evidence="2 3">LA-SOL3</strain>
    </source>
</reference>
<dbReference type="EMBL" id="VCHE01000026">
    <property type="protein sequence ID" value="KAB2576153.1"/>
    <property type="molecule type" value="Genomic_DNA"/>
</dbReference>
<keyword evidence="3" id="KW-1185">Reference proteome</keyword>
<organism evidence="2 3">
    <name type="scientific">Lasiodiplodia theobromae</name>
    <dbReference type="NCBI Taxonomy" id="45133"/>
    <lineage>
        <taxon>Eukaryota</taxon>
        <taxon>Fungi</taxon>
        <taxon>Dikarya</taxon>
        <taxon>Ascomycota</taxon>
        <taxon>Pezizomycotina</taxon>
        <taxon>Dothideomycetes</taxon>
        <taxon>Dothideomycetes incertae sedis</taxon>
        <taxon>Botryosphaeriales</taxon>
        <taxon>Botryosphaeriaceae</taxon>
        <taxon>Lasiodiplodia</taxon>
    </lineage>
</organism>
<name>A0A5N5DE56_9PEZI</name>
<comment type="caution">
    <text evidence="2">The sequence shown here is derived from an EMBL/GenBank/DDBJ whole genome shotgun (WGS) entry which is preliminary data.</text>
</comment>
<sequence>MTPPEKHTGHPGTSVTSKRSSESEPLPAKTLKDSSFPKFLDGDVTITLHDISFQLHSKKLRESCDYFAEFDELPKRFILGSSDVIKPVEPEPVASEAFDSEPVASKAFEAETVVSEAFDPESVEFEAFEAETVASEAFDPESVASEAFDPESVASEAFEAETVASEAFDPEPVEPKPEPKLEPKPILKRTQDANENIFRLLYKRPLACSTPQCLLDTSILVGCYGCVGVNKVRDPLALATHRVCAGGELYRKSPWGLLTLAFDIHEESIFSVAFEHVVGRGEDIPERLPAKVAELVARYTAKLRDEIEECWELATTRCSSTNDSIPDTLAASMMGGYLCKKVAYSSKTALTPDVYDNLLYISRMKDVGPIMESKAALLKGVDCVDESMDEAQKLAAYMSNYFDDEEDNWGPALRAADKGLKMGMNRRSVKNSLQKKLREVQDALRPLFQGDKGVGYFTFMRFKDSFPW</sequence>
<dbReference type="Proteomes" id="UP000325902">
    <property type="component" value="Unassembled WGS sequence"/>
</dbReference>
<gene>
    <name evidence="2" type="ORF">DBV05_g5254</name>
</gene>
<evidence type="ECO:0000256" key="1">
    <source>
        <dbReference type="SAM" id="MobiDB-lite"/>
    </source>
</evidence>
<dbReference type="AlphaFoldDB" id="A0A5N5DE56"/>
<proteinExistence type="predicted"/>
<feature type="region of interest" description="Disordered" evidence="1">
    <location>
        <begin position="160"/>
        <end position="184"/>
    </location>
</feature>
<dbReference type="OrthoDB" id="3872664at2759"/>